<evidence type="ECO:0000313" key="1">
    <source>
        <dbReference type="EMBL" id="RTQ50220.1"/>
    </source>
</evidence>
<proteinExistence type="predicted"/>
<evidence type="ECO:0000313" key="2">
    <source>
        <dbReference type="Proteomes" id="UP000282184"/>
    </source>
</evidence>
<dbReference type="EMBL" id="RXOF01000005">
    <property type="protein sequence ID" value="RTQ50220.1"/>
    <property type="molecule type" value="Genomic_DNA"/>
</dbReference>
<comment type="caution">
    <text evidence="1">The sequence shown here is derived from an EMBL/GenBank/DDBJ whole genome shotgun (WGS) entry which is preliminary data.</text>
</comment>
<gene>
    <name evidence="1" type="ORF">EJV47_11350</name>
</gene>
<keyword evidence="2" id="KW-1185">Reference proteome</keyword>
<accession>A0A431U3M7</accession>
<organism evidence="1 2">
    <name type="scientific">Hymenobacter gummosus</name>
    <dbReference type="NCBI Taxonomy" id="1776032"/>
    <lineage>
        <taxon>Bacteria</taxon>
        <taxon>Pseudomonadati</taxon>
        <taxon>Bacteroidota</taxon>
        <taxon>Cytophagia</taxon>
        <taxon>Cytophagales</taxon>
        <taxon>Hymenobacteraceae</taxon>
        <taxon>Hymenobacter</taxon>
    </lineage>
</organism>
<dbReference type="AlphaFoldDB" id="A0A431U3M7"/>
<reference evidence="1 2" key="1">
    <citation type="submission" date="2018-12" db="EMBL/GenBank/DDBJ databases">
        <title>Hymenobacter gummosus sp. nov., isolated from a spring.</title>
        <authorList>
            <person name="Nie L."/>
        </authorList>
    </citation>
    <scope>NUCLEOTIDE SEQUENCE [LARGE SCALE GENOMIC DNA]</scope>
    <source>
        <strain evidence="1 2">KCTC 52166</strain>
    </source>
</reference>
<protein>
    <submittedName>
        <fullName evidence="1">Uncharacterized protein</fullName>
    </submittedName>
</protein>
<sequence>MPHGVVLRLGRPEVLDSALTLYSHLQVLHAGQLVYQDSANEYEAARRPYPTTFADGTRGATVLLEVNNRDLNLLLQLRISNGRGTVTDTLPVFITGAAQLDDDAPLELAGMLTSNEVGGDRGEYTTYNPICYYELTAAGPVFDAKLTERRIRTIYGQFLGFRFRSEPAMPASTNEAYAAELARIRKAGRSPVN</sequence>
<dbReference type="Proteomes" id="UP000282184">
    <property type="component" value="Unassembled WGS sequence"/>
</dbReference>
<name>A0A431U3M7_9BACT</name>